<evidence type="ECO:0000313" key="4">
    <source>
        <dbReference type="Proteomes" id="UP000823736"/>
    </source>
</evidence>
<evidence type="ECO:0000313" key="3">
    <source>
        <dbReference type="EMBL" id="MBP1988000.1"/>
    </source>
</evidence>
<reference evidence="3" key="1">
    <citation type="submission" date="2021-03" db="EMBL/GenBank/DDBJ databases">
        <title>Genomic Encyclopedia of Type Strains, Phase IV (KMG-IV): sequencing the most valuable type-strain genomes for metagenomic binning, comparative biology and taxonomic classification.</title>
        <authorList>
            <person name="Goeker M."/>
        </authorList>
    </citation>
    <scope>NUCLEOTIDE SEQUENCE</scope>
    <source>
        <strain evidence="3">DSM 26232</strain>
    </source>
</reference>
<sequence>MRPRAKSALLWGTVGLLAFLTAAQGYQLLVAPLPVSLPAIGAVAVVVAALTAATAYVTEHRLRSKGRT</sequence>
<organism evidence="3 4">
    <name type="scientific">Halolamina salifodinae</name>
    <dbReference type="NCBI Taxonomy" id="1202767"/>
    <lineage>
        <taxon>Archaea</taxon>
        <taxon>Methanobacteriati</taxon>
        <taxon>Methanobacteriota</taxon>
        <taxon>Stenosarchaea group</taxon>
        <taxon>Halobacteria</taxon>
        <taxon>Halobacteriales</taxon>
        <taxon>Haloferacaceae</taxon>
    </lineage>
</organism>
<keyword evidence="1" id="KW-0472">Membrane</keyword>
<keyword evidence="4" id="KW-1185">Reference proteome</keyword>
<dbReference type="RefSeq" id="WP_209492350.1">
    <property type="nucleotide sequence ID" value="NZ_JAGGLC010000005.1"/>
</dbReference>
<gene>
    <name evidence="3" type="ORF">J2753_002510</name>
</gene>
<name>A0A8T4GZY4_9EURY</name>
<dbReference type="Pfam" id="PF25938">
    <property type="entry name" value="DUF7981"/>
    <property type="match status" value="1"/>
</dbReference>
<dbReference type="EMBL" id="JAGGLC010000005">
    <property type="protein sequence ID" value="MBP1988000.1"/>
    <property type="molecule type" value="Genomic_DNA"/>
</dbReference>
<keyword evidence="1" id="KW-0812">Transmembrane</keyword>
<evidence type="ECO:0000259" key="2">
    <source>
        <dbReference type="Pfam" id="PF25938"/>
    </source>
</evidence>
<proteinExistence type="predicted"/>
<feature type="domain" description="DUF7981" evidence="2">
    <location>
        <begin position="1"/>
        <end position="68"/>
    </location>
</feature>
<evidence type="ECO:0000256" key="1">
    <source>
        <dbReference type="SAM" id="Phobius"/>
    </source>
</evidence>
<feature type="transmembrane region" description="Helical" evidence="1">
    <location>
        <begin position="35"/>
        <end position="57"/>
    </location>
</feature>
<protein>
    <recommendedName>
        <fullName evidence="2">DUF7981 domain-containing protein</fullName>
    </recommendedName>
</protein>
<keyword evidence="1" id="KW-1133">Transmembrane helix</keyword>
<accession>A0A8T4GZY4</accession>
<dbReference type="AlphaFoldDB" id="A0A8T4GZY4"/>
<dbReference type="InterPro" id="IPR058287">
    <property type="entry name" value="DUF7981"/>
</dbReference>
<comment type="caution">
    <text evidence="3">The sequence shown here is derived from an EMBL/GenBank/DDBJ whole genome shotgun (WGS) entry which is preliminary data.</text>
</comment>
<dbReference type="Proteomes" id="UP000823736">
    <property type="component" value="Unassembled WGS sequence"/>
</dbReference>